<proteinExistence type="predicted"/>
<organism evidence="2 3">
    <name type="scientific">Isoalcanivorax pacificus W11-5</name>
    <dbReference type="NCBI Taxonomy" id="391936"/>
    <lineage>
        <taxon>Bacteria</taxon>
        <taxon>Pseudomonadati</taxon>
        <taxon>Pseudomonadota</taxon>
        <taxon>Gammaproteobacteria</taxon>
        <taxon>Oceanospirillales</taxon>
        <taxon>Alcanivoracaceae</taxon>
        <taxon>Isoalcanivorax</taxon>
    </lineage>
</organism>
<dbReference type="RefSeq" id="WP_008735618.1">
    <property type="nucleotide sequence ID" value="NZ_CP004387.1"/>
</dbReference>
<dbReference type="HOGENOM" id="CLU_097152_0_0_6"/>
<dbReference type="OrthoDB" id="5298591at2"/>
<reference evidence="2 3" key="1">
    <citation type="journal article" date="2012" name="J. Bacteriol.">
        <title>Genome sequence of an alkane-degrading bacterium, Alcanivorax pacificus type strain W11-5, isolated from deep sea sediment.</title>
        <authorList>
            <person name="Lai Q."/>
            <person name="Shao Z."/>
        </authorList>
    </citation>
    <scope>NUCLEOTIDE SEQUENCE [LARGE SCALE GENOMIC DNA]</scope>
    <source>
        <strain evidence="2 3">W11-5</strain>
    </source>
</reference>
<sequence>MRAANLPHCDEAGEPDQRSQQTDAARAAKFPARFDSGDLEWLFAQVFLAAYDTRLEGGADEPVYLPGAPNRILYTRDYFRSALHEVAHWCVAGAERRTREDYGYWYAPDGRDAAQQANFLHVEVAPQALELLFCAACGHDFRVSLDNLSGDAGEDGPFARAVHQEALRRLAMAADQRWVRWMRALSARYRDGAAVTPDCLQAVHSFG</sequence>
<evidence type="ECO:0000313" key="2">
    <source>
        <dbReference type="EMBL" id="AJD47906.1"/>
    </source>
</evidence>
<feature type="compositionally biased region" description="Basic and acidic residues" evidence="1">
    <location>
        <begin position="8"/>
        <end position="17"/>
    </location>
</feature>
<protein>
    <submittedName>
        <fullName evidence="2">Uncharacterized protein</fullName>
    </submittedName>
</protein>
<evidence type="ECO:0000256" key="1">
    <source>
        <dbReference type="SAM" id="MobiDB-lite"/>
    </source>
</evidence>
<gene>
    <name evidence="2" type="ORF">S7S_07450</name>
</gene>
<dbReference type="AlphaFoldDB" id="A0A0B4XLA4"/>
<dbReference type="Pfam" id="PF04315">
    <property type="entry name" value="EpmC"/>
    <property type="match status" value="1"/>
</dbReference>
<keyword evidence="3" id="KW-1185">Reference proteome</keyword>
<accession>A0A0B4XLA4</accession>
<dbReference type="InterPro" id="IPR007411">
    <property type="entry name" value="EpmC"/>
</dbReference>
<dbReference type="Proteomes" id="UP000006764">
    <property type="component" value="Chromosome"/>
</dbReference>
<feature type="region of interest" description="Disordered" evidence="1">
    <location>
        <begin position="1"/>
        <end position="26"/>
    </location>
</feature>
<dbReference type="EMBL" id="CP004387">
    <property type="protein sequence ID" value="AJD47906.1"/>
    <property type="molecule type" value="Genomic_DNA"/>
</dbReference>
<dbReference type="STRING" id="391936.S7S_07450"/>
<evidence type="ECO:0000313" key="3">
    <source>
        <dbReference type="Proteomes" id="UP000006764"/>
    </source>
</evidence>
<dbReference type="KEGG" id="apac:S7S_07450"/>
<name>A0A0B4XLA4_9GAMM</name>